<dbReference type="Gene3D" id="1.10.155.10">
    <property type="entry name" value="Chemotaxis receptor methyltransferase CheR, N-terminal domain"/>
    <property type="match status" value="1"/>
</dbReference>
<dbReference type="PROSITE" id="PS50123">
    <property type="entry name" value="CHER"/>
    <property type="match status" value="1"/>
</dbReference>
<organism evidence="7 8">
    <name type="scientific">Cohaesibacter marisflavi</name>
    <dbReference type="NCBI Taxonomy" id="655353"/>
    <lineage>
        <taxon>Bacteria</taxon>
        <taxon>Pseudomonadati</taxon>
        <taxon>Pseudomonadota</taxon>
        <taxon>Alphaproteobacteria</taxon>
        <taxon>Hyphomicrobiales</taxon>
        <taxon>Cohaesibacteraceae</taxon>
    </lineage>
</organism>
<dbReference type="SMART" id="SM00138">
    <property type="entry name" value="MeTrc"/>
    <property type="match status" value="1"/>
</dbReference>
<keyword evidence="5" id="KW-0949">S-adenosyl-L-methionine</keyword>
<evidence type="ECO:0000313" key="7">
    <source>
        <dbReference type="EMBL" id="SFO51823.1"/>
    </source>
</evidence>
<name>A0A1I5HU82_9HYPH</name>
<dbReference type="STRING" id="655353.SAMN04488056_107134"/>
<evidence type="ECO:0000256" key="3">
    <source>
        <dbReference type="ARBA" id="ARBA00022603"/>
    </source>
</evidence>
<accession>A0A1I5HU82</accession>
<dbReference type="InterPro" id="IPR022641">
    <property type="entry name" value="CheR_N"/>
</dbReference>
<dbReference type="Pfam" id="PF03705">
    <property type="entry name" value="CheR_N"/>
    <property type="match status" value="1"/>
</dbReference>
<reference evidence="7 8" key="1">
    <citation type="submission" date="2016-10" db="EMBL/GenBank/DDBJ databases">
        <authorList>
            <person name="de Groot N.N."/>
        </authorList>
    </citation>
    <scope>NUCLEOTIDE SEQUENCE [LARGE SCALE GENOMIC DNA]</scope>
    <source>
        <strain evidence="7 8">CGMCC 1.9157</strain>
    </source>
</reference>
<dbReference type="Gene3D" id="3.40.50.150">
    <property type="entry name" value="Vaccinia Virus protein VP39"/>
    <property type="match status" value="1"/>
</dbReference>
<dbReference type="InterPro" id="IPR036804">
    <property type="entry name" value="CheR_N_sf"/>
</dbReference>
<dbReference type="Pfam" id="PF01739">
    <property type="entry name" value="CheR"/>
    <property type="match status" value="1"/>
</dbReference>
<evidence type="ECO:0000313" key="8">
    <source>
        <dbReference type="Proteomes" id="UP000199236"/>
    </source>
</evidence>
<dbReference type="EMBL" id="FOVR01000007">
    <property type="protein sequence ID" value="SFO51823.1"/>
    <property type="molecule type" value="Genomic_DNA"/>
</dbReference>
<feature type="domain" description="CheR-type methyltransferase" evidence="6">
    <location>
        <begin position="1"/>
        <end position="256"/>
    </location>
</feature>
<dbReference type="SUPFAM" id="SSF53335">
    <property type="entry name" value="S-adenosyl-L-methionine-dependent methyltransferases"/>
    <property type="match status" value="1"/>
</dbReference>
<evidence type="ECO:0000259" key="6">
    <source>
        <dbReference type="PROSITE" id="PS50123"/>
    </source>
</evidence>
<dbReference type="GO" id="GO:0008983">
    <property type="term" value="F:protein-glutamate O-methyltransferase activity"/>
    <property type="evidence" value="ECO:0007669"/>
    <property type="project" value="UniProtKB-EC"/>
</dbReference>
<keyword evidence="8" id="KW-1185">Reference proteome</keyword>
<dbReference type="AlphaFoldDB" id="A0A1I5HU82"/>
<evidence type="ECO:0000256" key="5">
    <source>
        <dbReference type="ARBA" id="ARBA00022691"/>
    </source>
</evidence>
<keyword evidence="3 7" id="KW-0489">Methyltransferase</keyword>
<dbReference type="RefSeq" id="WP_090073373.1">
    <property type="nucleotide sequence ID" value="NZ_FOVR01000007.1"/>
</dbReference>
<dbReference type="GO" id="GO:0032259">
    <property type="term" value="P:methylation"/>
    <property type="evidence" value="ECO:0007669"/>
    <property type="project" value="UniProtKB-KW"/>
</dbReference>
<sequence>MTPQEYSFLQGFLKEKSGLVLSNDKQYLIESRLMPIARKAGLQTISELIGKLKGFGDRTLQTAVVEAMTTNESFFFRDKTPFEHFVDTIVPHLVETRKRGRVRIWCAAASTGQEPYSLAMSLKENASKLGGLSFEIIATDISHEVLEKAKAGFYSQFEVQRGLPVQLLLKYFTQHGEMWQIAPEIRSMVTYKPFNLLESFSAMGQFDVIFCRNVLIYFDQATKTDIMQRLAKQMPDDGYLLLGAAETVVGLTDAFQAVPGKRGLYCNARGAAGKTASPTQPKIAVGQSAQSNFGSRALGAGQTVAKPSVFSSSRLSSIPGGRK</sequence>
<proteinExistence type="predicted"/>
<dbReference type="InterPro" id="IPR050903">
    <property type="entry name" value="Bact_Chemotaxis_MeTrfase"/>
</dbReference>
<protein>
    <recommendedName>
        <fullName evidence="2">protein-glutamate O-methyltransferase</fullName>
        <ecNumber evidence="2">2.1.1.80</ecNumber>
    </recommendedName>
</protein>
<dbReference type="PANTHER" id="PTHR24422:SF21">
    <property type="entry name" value="CHEMOTAXIS PROTEIN METHYLTRANSFERASE 1"/>
    <property type="match status" value="1"/>
</dbReference>
<evidence type="ECO:0000256" key="1">
    <source>
        <dbReference type="ARBA" id="ARBA00001541"/>
    </source>
</evidence>
<dbReference type="PRINTS" id="PR00996">
    <property type="entry name" value="CHERMTFRASE"/>
</dbReference>
<dbReference type="PANTHER" id="PTHR24422">
    <property type="entry name" value="CHEMOTAXIS PROTEIN METHYLTRANSFERASE"/>
    <property type="match status" value="1"/>
</dbReference>
<dbReference type="InterPro" id="IPR029063">
    <property type="entry name" value="SAM-dependent_MTases_sf"/>
</dbReference>
<gene>
    <name evidence="7" type="ORF">SAMN04488056_107134</name>
</gene>
<dbReference type="SUPFAM" id="SSF47757">
    <property type="entry name" value="Chemotaxis receptor methyltransferase CheR, N-terminal domain"/>
    <property type="match status" value="1"/>
</dbReference>
<comment type="catalytic activity">
    <reaction evidence="1">
        <text>L-glutamyl-[protein] + S-adenosyl-L-methionine = [protein]-L-glutamate 5-O-methyl ester + S-adenosyl-L-homocysteine</text>
        <dbReference type="Rhea" id="RHEA:24452"/>
        <dbReference type="Rhea" id="RHEA-COMP:10208"/>
        <dbReference type="Rhea" id="RHEA-COMP:10311"/>
        <dbReference type="ChEBI" id="CHEBI:29973"/>
        <dbReference type="ChEBI" id="CHEBI:57856"/>
        <dbReference type="ChEBI" id="CHEBI:59789"/>
        <dbReference type="ChEBI" id="CHEBI:82795"/>
        <dbReference type="EC" id="2.1.1.80"/>
    </reaction>
</comment>
<dbReference type="InterPro" id="IPR022642">
    <property type="entry name" value="CheR_C"/>
</dbReference>
<dbReference type="EC" id="2.1.1.80" evidence="2"/>
<dbReference type="InterPro" id="IPR000780">
    <property type="entry name" value="CheR_MeTrfase"/>
</dbReference>
<evidence type="ECO:0000256" key="4">
    <source>
        <dbReference type="ARBA" id="ARBA00022679"/>
    </source>
</evidence>
<dbReference type="OrthoDB" id="9816309at2"/>
<keyword evidence="4 7" id="KW-0808">Transferase</keyword>
<evidence type="ECO:0000256" key="2">
    <source>
        <dbReference type="ARBA" id="ARBA00012534"/>
    </source>
</evidence>
<dbReference type="Proteomes" id="UP000199236">
    <property type="component" value="Unassembled WGS sequence"/>
</dbReference>